<proteinExistence type="predicted"/>
<protein>
    <recommendedName>
        <fullName evidence="2">Aldoketomutase</fullName>
    </recommendedName>
    <alternativeName>
        <fullName evidence="1">Ketone-aldehyde mutase</fullName>
    </alternativeName>
    <alternativeName>
        <fullName evidence="3">Methylglyoxalase</fullName>
    </alternativeName>
    <alternativeName>
        <fullName evidence="4">S-D-lactoylglutathione methylglyoxal lyase</fullName>
    </alternativeName>
</protein>
<dbReference type="SUPFAM" id="SSF54593">
    <property type="entry name" value="Glyoxalase/Bleomycin resistance protein/Dihydroxybiphenyl dioxygenase"/>
    <property type="match status" value="1"/>
</dbReference>
<dbReference type="EMBL" id="LR134523">
    <property type="protein sequence ID" value="VEJ34953.1"/>
    <property type="molecule type" value="Genomic_DNA"/>
</dbReference>
<accession>A0A448V0D8</accession>
<dbReference type="GO" id="GO:0004462">
    <property type="term" value="F:lactoylglutathione lyase activity"/>
    <property type="evidence" value="ECO:0007669"/>
    <property type="project" value="TreeGrafter"/>
</dbReference>
<evidence type="ECO:0000313" key="7">
    <source>
        <dbReference type="Proteomes" id="UP000269544"/>
    </source>
</evidence>
<reference evidence="6 7" key="1">
    <citation type="submission" date="2018-12" db="EMBL/GenBank/DDBJ databases">
        <authorList>
            <consortium name="Pathogen Informatics"/>
        </authorList>
    </citation>
    <scope>NUCLEOTIDE SEQUENCE [LARGE SCALE GENOMIC DNA]</scope>
    <source>
        <strain evidence="6 7">NCTC13079</strain>
    </source>
</reference>
<dbReference type="Proteomes" id="UP000269544">
    <property type="component" value="Chromosome"/>
</dbReference>
<name>A0A448V0D8_9FIRM</name>
<dbReference type="Pfam" id="PF00903">
    <property type="entry name" value="Glyoxalase"/>
    <property type="match status" value="1"/>
</dbReference>
<keyword evidence="6" id="KW-0456">Lyase</keyword>
<dbReference type="GO" id="GO:0005737">
    <property type="term" value="C:cytoplasm"/>
    <property type="evidence" value="ECO:0007669"/>
    <property type="project" value="TreeGrafter"/>
</dbReference>
<dbReference type="RefSeq" id="WP_126464861.1">
    <property type="nucleotide sequence ID" value="NZ_LR134523.1"/>
</dbReference>
<dbReference type="PROSITE" id="PS51819">
    <property type="entry name" value="VOC"/>
    <property type="match status" value="1"/>
</dbReference>
<dbReference type="AlphaFoldDB" id="A0A448V0D8"/>
<organism evidence="6 7">
    <name type="scientific">Aedoeadaptatus ivorii</name>
    <dbReference type="NCBI Taxonomy" id="54006"/>
    <lineage>
        <taxon>Bacteria</taxon>
        <taxon>Bacillati</taxon>
        <taxon>Bacillota</taxon>
        <taxon>Tissierellia</taxon>
        <taxon>Tissierellales</taxon>
        <taxon>Peptoniphilaceae</taxon>
        <taxon>Aedoeadaptatus</taxon>
    </lineage>
</organism>
<dbReference type="InterPro" id="IPR029068">
    <property type="entry name" value="Glyas_Bleomycin-R_OHBP_Dase"/>
</dbReference>
<feature type="domain" description="VOC" evidence="5">
    <location>
        <begin position="2"/>
        <end position="123"/>
    </location>
</feature>
<sequence>MRYAHTCIRVKDLEASILFYREALGYEITREKDHSENGFKLVYMALPGDNSELELTYNIGHDAYEIGDGYSHVAVLADDLEAEHARIKAAGYPVTELKGLPGEATRYFFATDPDGYKTEVIRAQSEI</sequence>
<dbReference type="GO" id="GO:0019243">
    <property type="term" value="P:methylglyoxal catabolic process to D-lactate via S-lactoyl-glutathione"/>
    <property type="evidence" value="ECO:0007669"/>
    <property type="project" value="TreeGrafter"/>
</dbReference>
<evidence type="ECO:0000256" key="3">
    <source>
        <dbReference type="ARBA" id="ARBA00032460"/>
    </source>
</evidence>
<dbReference type="KEGG" id="piv:NCTC13079_00410"/>
<keyword evidence="7" id="KW-1185">Reference proteome</keyword>
<evidence type="ECO:0000256" key="4">
    <source>
        <dbReference type="ARBA" id="ARBA00033298"/>
    </source>
</evidence>
<dbReference type="InterPro" id="IPR004360">
    <property type="entry name" value="Glyas_Fos-R_dOase_dom"/>
</dbReference>
<dbReference type="PANTHER" id="PTHR46036">
    <property type="entry name" value="LACTOYLGLUTATHIONE LYASE"/>
    <property type="match status" value="1"/>
</dbReference>
<gene>
    <name evidence="6" type="primary">gloA</name>
    <name evidence="6" type="ORF">NCTC13079_00410</name>
</gene>
<evidence type="ECO:0000256" key="2">
    <source>
        <dbReference type="ARBA" id="ARBA00030892"/>
    </source>
</evidence>
<evidence type="ECO:0000256" key="1">
    <source>
        <dbReference type="ARBA" id="ARBA00030291"/>
    </source>
</evidence>
<evidence type="ECO:0000259" key="5">
    <source>
        <dbReference type="PROSITE" id="PS51819"/>
    </source>
</evidence>
<dbReference type="InterPro" id="IPR037523">
    <property type="entry name" value="VOC_core"/>
</dbReference>
<dbReference type="Gene3D" id="3.10.180.10">
    <property type="entry name" value="2,3-Dihydroxybiphenyl 1,2-Dioxygenase, domain 1"/>
    <property type="match status" value="1"/>
</dbReference>
<dbReference type="PANTHER" id="PTHR46036:SF5">
    <property type="entry name" value="LACTOYLGLUTATHIONE LYASE"/>
    <property type="match status" value="1"/>
</dbReference>
<dbReference type="OrthoDB" id="9815599at2"/>
<evidence type="ECO:0000313" key="6">
    <source>
        <dbReference type="EMBL" id="VEJ34953.1"/>
    </source>
</evidence>